<gene>
    <name evidence="3" type="ORF">HMF7854_13230</name>
</gene>
<evidence type="ECO:0000259" key="2">
    <source>
        <dbReference type="Pfam" id="PF00561"/>
    </source>
</evidence>
<accession>A0A3R9WRK6</accession>
<dbReference type="AlphaFoldDB" id="A0A3R9WRK6"/>
<dbReference type="Gene3D" id="3.40.50.1820">
    <property type="entry name" value="alpha/beta hydrolase"/>
    <property type="match status" value="1"/>
</dbReference>
<dbReference type="SUPFAM" id="SSF53474">
    <property type="entry name" value="alpha/beta-Hydrolases"/>
    <property type="match status" value="1"/>
</dbReference>
<dbReference type="RefSeq" id="WP_126719631.1">
    <property type="nucleotide sequence ID" value="NZ_RWJF01000001.1"/>
</dbReference>
<dbReference type="InterPro" id="IPR000639">
    <property type="entry name" value="Epox_hydrolase-like"/>
</dbReference>
<dbReference type="EMBL" id="RWJF01000001">
    <property type="protein sequence ID" value="RST31691.1"/>
    <property type="molecule type" value="Genomic_DNA"/>
</dbReference>
<dbReference type="GO" id="GO:0004301">
    <property type="term" value="F:epoxide hydrolase activity"/>
    <property type="evidence" value="ECO:0007669"/>
    <property type="project" value="TreeGrafter"/>
</dbReference>
<comment type="caution">
    <text evidence="3">The sequence shown here is derived from an EMBL/GenBank/DDBJ whole genome shotgun (WGS) entry which is preliminary data.</text>
</comment>
<protein>
    <submittedName>
        <fullName evidence="3">Alpha/beta fold hydrolase</fullName>
    </submittedName>
</protein>
<dbReference type="PANTHER" id="PTHR42977:SF3">
    <property type="entry name" value="AB HYDROLASE-1 DOMAIN-CONTAINING PROTEIN"/>
    <property type="match status" value="1"/>
</dbReference>
<dbReference type="PANTHER" id="PTHR42977">
    <property type="entry name" value="HYDROLASE-RELATED"/>
    <property type="match status" value="1"/>
</dbReference>
<keyword evidence="4" id="KW-1185">Reference proteome</keyword>
<evidence type="ECO:0000256" key="1">
    <source>
        <dbReference type="ARBA" id="ARBA00022801"/>
    </source>
</evidence>
<feature type="domain" description="AB hydrolase-1" evidence="2">
    <location>
        <begin position="38"/>
        <end position="273"/>
    </location>
</feature>
<organism evidence="3 4">
    <name type="scientific">Sphingomonas ginkgonis</name>
    <dbReference type="NCBI Taxonomy" id="2315330"/>
    <lineage>
        <taxon>Bacteria</taxon>
        <taxon>Pseudomonadati</taxon>
        <taxon>Pseudomonadota</taxon>
        <taxon>Alphaproteobacteria</taxon>
        <taxon>Sphingomonadales</taxon>
        <taxon>Sphingomonadaceae</taxon>
        <taxon>Sphingomonas</taxon>
    </lineage>
</organism>
<dbReference type="Proteomes" id="UP000274661">
    <property type="component" value="Unassembled WGS sequence"/>
</dbReference>
<dbReference type="OrthoDB" id="9804723at2"/>
<sequence>MADDDSPGWLDRGLFPFKSRFRDIAGNRVHYIDEGDGPVLLMLHGNPTWSFLYRHLVRLLAPDFRCIAVDYPGFGLSQAAPDYGFTPREHSAVVEGLVDALGLDQLTIMVQDWGGPIGLGLAGRRPELTRALLIGNSFAWPATGGMIAFSRLFGSRLGRWSITRQNLMARWLIPAGTNRTLSRPELAAYYGPFPSPASRLPIWTFARQIRLSRAYLAEVEAGLRRIADRPALIAWGEADGAFRAADRERFERLFPAHRTVVLAGAKHFIQENAPDTIAAAIRDWFPVAAPSH</sequence>
<keyword evidence="1 3" id="KW-0378">Hydrolase</keyword>
<reference evidence="3 4" key="1">
    <citation type="submission" date="2018-12" db="EMBL/GenBank/DDBJ databases">
        <title>Sphingomonas sp. HMF7854 Genome sequencing and assembly.</title>
        <authorList>
            <person name="Cha I."/>
            <person name="Kang H."/>
            <person name="Kim H."/>
            <person name="Kang J."/>
            <person name="Joh K."/>
        </authorList>
    </citation>
    <scope>NUCLEOTIDE SEQUENCE [LARGE SCALE GENOMIC DNA]</scope>
    <source>
        <strain evidence="3 4">HMF7854</strain>
    </source>
</reference>
<dbReference type="InterPro" id="IPR029058">
    <property type="entry name" value="AB_hydrolase_fold"/>
</dbReference>
<dbReference type="InterPro" id="IPR000073">
    <property type="entry name" value="AB_hydrolase_1"/>
</dbReference>
<dbReference type="PRINTS" id="PR00412">
    <property type="entry name" value="EPOXHYDRLASE"/>
</dbReference>
<evidence type="ECO:0000313" key="3">
    <source>
        <dbReference type="EMBL" id="RST31691.1"/>
    </source>
</evidence>
<dbReference type="Pfam" id="PF00561">
    <property type="entry name" value="Abhydrolase_1"/>
    <property type="match status" value="1"/>
</dbReference>
<proteinExistence type="predicted"/>
<evidence type="ECO:0000313" key="4">
    <source>
        <dbReference type="Proteomes" id="UP000274661"/>
    </source>
</evidence>
<dbReference type="InterPro" id="IPR051340">
    <property type="entry name" value="Haloalkane_dehalogenase"/>
</dbReference>
<name>A0A3R9WRK6_9SPHN</name>